<name>A0AAN5CI01_9BILA</name>
<dbReference type="AlphaFoldDB" id="A0AAN5CI01"/>
<proteinExistence type="predicted"/>
<comment type="caution">
    <text evidence="1">The sequence shown here is derived from an EMBL/GenBank/DDBJ whole genome shotgun (WGS) entry which is preliminary data.</text>
</comment>
<gene>
    <name evidence="1" type="ORF">PMAYCL1PPCAC_14979</name>
</gene>
<feature type="non-terminal residue" evidence="1">
    <location>
        <position position="1"/>
    </location>
</feature>
<keyword evidence="2" id="KW-1185">Reference proteome</keyword>
<evidence type="ECO:0000313" key="1">
    <source>
        <dbReference type="EMBL" id="GMR44784.1"/>
    </source>
</evidence>
<organism evidence="1 2">
    <name type="scientific">Pristionchus mayeri</name>
    <dbReference type="NCBI Taxonomy" id="1317129"/>
    <lineage>
        <taxon>Eukaryota</taxon>
        <taxon>Metazoa</taxon>
        <taxon>Ecdysozoa</taxon>
        <taxon>Nematoda</taxon>
        <taxon>Chromadorea</taxon>
        <taxon>Rhabditida</taxon>
        <taxon>Rhabditina</taxon>
        <taxon>Diplogasteromorpha</taxon>
        <taxon>Diplogasteroidea</taxon>
        <taxon>Neodiplogasteridae</taxon>
        <taxon>Pristionchus</taxon>
    </lineage>
</organism>
<reference evidence="2" key="1">
    <citation type="submission" date="2022-10" db="EMBL/GenBank/DDBJ databases">
        <title>Genome assembly of Pristionchus species.</title>
        <authorList>
            <person name="Yoshida K."/>
            <person name="Sommer R.J."/>
        </authorList>
    </citation>
    <scope>NUCLEOTIDE SEQUENCE [LARGE SCALE GENOMIC DNA]</scope>
    <source>
        <strain evidence="2">RS5460</strain>
    </source>
</reference>
<sequence length="112" mass="12694">GCVQAGERKFIAHYLERHAQLSSAQLAGKENDKIPYREAITTQEMEMWDKRGELAVQTEQEVKMGSRRLAPRIFSQSWRMISNRSNDSGFSEGGRTVKSLPSQWESATCTIS</sequence>
<accession>A0AAN5CI01</accession>
<protein>
    <submittedName>
        <fullName evidence="1">Uncharacterized protein</fullName>
    </submittedName>
</protein>
<dbReference type="Proteomes" id="UP001328107">
    <property type="component" value="Unassembled WGS sequence"/>
</dbReference>
<evidence type="ECO:0000313" key="2">
    <source>
        <dbReference type="Proteomes" id="UP001328107"/>
    </source>
</evidence>
<dbReference type="EMBL" id="BTRK01000004">
    <property type="protein sequence ID" value="GMR44784.1"/>
    <property type="molecule type" value="Genomic_DNA"/>
</dbReference>